<evidence type="ECO:0000256" key="10">
    <source>
        <dbReference type="ARBA" id="ARBA00023043"/>
    </source>
</evidence>
<dbReference type="InterPro" id="IPR005821">
    <property type="entry name" value="Ion_trans_dom"/>
</dbReference>
<keyword evidence="11" id="KW-0406">Ion transport</keyword>
<evidence type="ECO:0000256" key="16">
    <source>
        <dbReference type="PROSITE-ProRule" id="PRU00023"/>
    </source>
</evidence>
<dbReference type="GO" id="GO:0015279">
    <property type="term" value="F:store-operated calcium channel activity"/>
    <property type="evidence" value="ECO:0007669"/>
    <property type="project" value="TreeGrafter"/>
</dbReference>
<keyword evidence="10 16" id="KW-0040">ANK repeat</keyword>
<dbReference type="Proteomes" id="UP000005207">
    <property type="component" value="Linkage group LG2"/>
</dbReference>
<dbReference type="InterPro" id="IPR002110">
    <property type="entry name" value="Ankyrin_rpt"/>
</dbReference>
<evidence type="ECO:0000259" key="19">
    <source>
        <dbReference type="SMART" id="SM01420"/>
    </source>
</evidence>
<dbReference type="GeneTree" id="ENSGT01060000248588"/>
<reference evidence="20" key="2">
    <citation type="submission" date="2025-08" db="UniProtKB">
        <authorList>
            <consortium name="Ensembl"/>
        </authorList>
    </citation>
    <scope>IDENTIFICATION</scope>
</reference>
<dbReference type="Pfam" id="PF00520">
    <property type="entry name" value="Ion_trans"/>
    <property type="match status" value="1"/>
</dbReference>
<feature type="region of interest" description="Disordered" evidence="17">
    <location>
        <begin position="1"/>
        <end position="96"/>
    </location>
</feature>
<evidence type="ECO:0000256" key="5">
    <source>
        <dbReference type="ARBA" id="ARBA00022673"/>
    </source>
</evidence>
<dbReference type="SMART" id="SM01420">
    <property type="entry name" value="TRP_2"/>
    <property type="match status" value="1"/>
</dbReference>
<evidence type="ECO:0000256" key="11">
    <source>
        <dbReference type="ARBA" id="ARBA00023065"/>
    </source>
</evidence>
<dbReference type="FunFam" id="1.25.40.20:FF:000157">
    <property type="entry name" value="short transient receptor potential channel 6 isoform X1"/>
    <property type="match status" value="1"/>
</dbReference>
<dbReference type="GO" id="GO:0070679">
    <property type="term" value="F:inositol 1,4,5 trisphosphate binding"/>
    <property type="evidence" value="ECO:0007669"/>
    <property type="project" value="TreeGrafter"/>
</dbReference>
<evidence type="ECO:0000256" key="12">
    <source>
        <dbReference type="ARBA" id="ARBA00023136"/>
    </source>
</evidence>
<gene>
    <name evidence="20" type="primary">TRPC7</name>
    <name evidence="20" type="synonym">trpc7b</name>
</gene>
<evidence type="ECO:0000256" key="3">
    <source>
        <dbReference type="ARBA" id="ARBA00022475"/>
    </source>
</evidence>
<evidence type="ECO:0000256" key="15">
    <source>
        <dbReference type="ARBA" id="ARBA00036634"/>
    </source>
</evidence>
<dbReference type="GO" id="GO:0051480">
    <property type="term" value="P:regulation of cytosolic calcium ion concentration"/>
    <property type="evidence" value="ECO:0007669"/>
    <property type="project" value="TreeGrafter"/>
</dbReference>
<evidence type="ECO:0000313" key="21">
    <source>
        <dbReference type="Proteomes" id="UP000005207"/>
    </source>
</evidence>
<dbReference type="OrthoDB" id="2373987at2759"/>
<dbReference type="PANTHER" id="PTHR10117:SF9">
    <property type="entry name" value="SHORT TRANSIENT RECEPTOR POTENTIAL CHANNEL 7"/>
    <property type="match status" value="1"/>
</dbReference>
<dbReference type="NCBIfam" id="TIGR00870">
    <property type="entry name" value="trp"/>
    <property type="match status" value="1"/>
</dbReference>
<feature type="transmembrane region" description="Helical" evidence="18">
    <location>
        <begin position="627"/>
        <end position="649"/>
    </location>
</feature>
<feature type="transmembrane region" description="Helical" evidence="18">
    <location>
        <begin position="541"/>
        <end position="561"/>
    </location>
</feature>
<accession>I3JBP0</accession>
<reference evidence="21" key="1">
    <citation type="submission" date="2012-01" db="EMBL/GenBank/DDBJ databases">
        <title>The Genome Sequence of Oreochromis niloticus (Nile Tilapia).</title>
        <authorList>
            <consortium name="Broad Institute Genome Assembly Team"/>
            <consortium name="Broad Institute Sequencing Platform"/>
            <person name="Di Palma F."/>
            <person name="Johnson J."/>
            <person name="Lander E.S."/>
            <person name="Lindblad-Toh K."/>
        </authorList>
    </citation>
    <scope>NUCLEOTIDE SEQUENCE [LARGE SCALE GENOMIC DNA]</scope>
</reference>
<keyword evidence="8" id="KW-0106">Calcium</keyword>
<dbReference type="FunFam" id="1.10.287.70:FF:000041">
    <property type="entry name" value="Transient receptor potential cation channel subfamily C member 7"/>
    <property type="match status" value="1"/>
</dbReference>
<dbReference type="InParanoid" id="I3JBP0"/>
<name>I3JBP0_ORENI</name>
<keyword evidence="9 18" id="KW-1133">Transmembrane helix</keyword>
<evidence type="ECO:0000256" key="6">
    <source>
        <dbReference type="ARBA" id="ARBA00022692"/>
    </source>
</evidence>
<feature type="compositionally biased region" description="Low complexity" evidence="17">
    <location>
        <begin position="17"/>
        <end position="41"/>
    </location>
</feature>
<evidence type="ECO:0000313" key="20">
    <source>
        <dbReference type="Ensembl" id="ENSONIP00000006280.1"/>
    </source>
</evidence>
<evidence type="ECO:0000256" key="8">
    <source>
        <dbReference type="ARBA" id="ARBA00022837"/>
    </source>
</evidence>
<dbReference type="InterPro" id="IPR013555">
    <property type="entry name" value="TRP_dom"/>
</dbReference>
<keyword evidence="13" id="KW-0325">Glycoprotein</keyword>
<keyword evidence="12 18" id="KW-0472">Membrane</keyword>
<dbReference type="KEGG" id="onl:100711831"/>
<evidence type="ECO:0000256" key="4">
    <source>
        <dbReference type="ARBA" id="ARBA00022568"/>
    </source>
</evidence>
<dbReference type="PROSITE" id="PS50088">
    <property type="entry name" value="ANK_REPEAT"/>
    <property type="match status" value="1"/>
</dbReference>
<evidence type="ECO:0000256" key="1">
    <source>
        <dbReference type="ARBA" id="ARBA00004651"/>
    </source>
</evidence>
<reference evidence="20" key="3">
    <citation type="submission" date="2025-09" db="UniProtKB">
        <authorList>
            <consortium name="Ensembl"/>
        </authorList>
    </citation>
    <scope>IDENTIFICATION</scope>
</reference>
<dbReference type="CTD" id="102725540"/>
<dbReference type="Pfam" id="PF12796">
    <property type="entry name" value="Ank_2"/>
    <property type="match status" value="1"/>
</dbReference>
<evidence type="ECO:0000256" key="13">
    <source>
        <dbReference type="ARBA" id="ARBA00023180"/>
    </source>
</evidence>
<feature type="repeat" description="ANK" evidence="16">
    <location>
        <begin position="320"/>
        <end position="352"/>
    </location>
</feature>
<dbReference type="AlphaFoldDB" id="I3JBP0"/>
<dbReference type="HOGENOM" id="CLU_005716_4_2_1"/>
<keyword evidence="3" id="KW-1003">Cell membrane</keyword>
<dbReference type="GeneID" id="100711831"/>
<evidence type="ECO:0000256" key="14">
    <source>
        <dbReference type="ARBA" id="ARBA00023303"/>
    </source>
</evidence>
<keyword evidence="21" id="KW-1185">Reference proteome</keyword>
<dbReference type="Ensembl" id="ENSONIT00000006284.2">
    <property type="protein sequence ID" value="ENSONIP00000006280.1"/>
    <property type="gene ID" value="ENSONIG00000004992.2"/>
</dbReference>
<feature type="transmembrane region" description="Helical" evidence="18">
    <location>
        <begin position="510"/>
        <end position="529"/>
    </location>
</feature>
<keyword evidence="6 18" id="KW-0812">Transmembrane</keyword>
<evidence type="ECO:0000256" key="17">
    <source>
        <dbReference type="SAM" id="MobiDB-lite"/>
    </source>
</evidence>
<keyword evidence="5" id="KW-0107">Calcium channel</keyword>
<comment type="catalytic activity">
    <reaction evidence="15">
        <text>Ca(2+)(in) = Ca(2+)(out)</text>
        <dbReference type="Rhea" id="RHEA:29671"/>
        <dbReference type="ChEBI" id="CHEBI:29108"/>
    </reaction>
</comment>
<dbReference type="PANTHER" id="PTHR10117">
    <property type="entry name" value="TRANSIENT RECEPTOR POTENTIAL CHANNEL"/>
    <property type="match status" value="1"/>
</dbReference>
<feature type="domain" description="Transient receptor ion channel" evidence="19">
    <location>
        <begin position="355"/>
        <end position="417"/>
    </location>
</feature>
<keyword evidence="14" id="KW-0407">Ion channel</keyword>
<dbReference type="GO" id="GO:0034703">
    <property type="term" value="C:cation channel complex"/>
    <property type="evidence" value="ECO:0007669"/>
    <property type="project" value="TreeGrafter"/>
</dbReference>
<dbReference type="PRINTS" id="PR01097">
    <property type="entry name" value="TRNSRECEPTRP"/>
</dbReference>
<dbReference type="STRING" id="8128.ENSONIP00000006280"/>
<feature type="transmembrane region" description="Helical" evidence="18">
    <location>
        <begin position="736"/>
        <end position="758"/>
    </location>
</feature>
<dbReference type="OMA" id="CLECMEK"/>
<dbReference type="Gene3D" id="1.10.287.70">
    <property type="match status" value="1"/>
</dbReference>
<evidence type="ECO:0000256" key="2">
    <source>
        <dbReference type="ARBA" id="ARBA00022448"/>
    </source>
</evidence>
<keyword evidence="2" id="KW-0813">Transport</keyword>
<comment type="subcellular location">
    <subcellularLocation>
        <location evidence="1">Cell membrane</location>
        <topology evidence="1">Multi-pass membrane protein</topology>
    </subcellularLocation>
</comment>
<dbReference type="Pfam" id="PF08344">
    <property type="entry name" value="TRP_2"/>
    <property type="match status" value="1"/>
</dbReference>
<organism evidence="20 21">
    <name type="scientific">Oreochromis niloticus</name>
    <name type="common">Nile tilapia</name>
    <name type="synonym">Tilapia nilotica</name>
    <dbReference type="NCBI Taxonomy" id="8128"/>
    <lineage>
        <taxon>Eukaryota</taxon>
        <taxon>Metazoa</taxon>
        <taxon>Chordata</taxon>
        <taxon>Craniata</taxon>
        <taxon>Vertebrata</taxon>
        <taxon>Euteleostomi</taxon>
        <taxon>Actinopterygii</taxon>
        <taxon>Neopterygii</taxon>
        <taxon>Teleostei</taxon>
        <taxon>Neoteleostei</taxon>
        <taxon>Acanthomorphata</taxon>
        <taxon>Ovalentaria</taxon>
        <taxon>Cichlomorphae</taxon>
        <taxon>Cichliformes</taxon>
        <taxon>Cichlidae</taxon>
        <taxon>African cichlids</taxon>
        <taxon>Pseudocrenilabrinae</taxon>
        <taxon>Oreochromini</taxon>
        <taxon>Oreochromis</taxon>
    </lineage>
</organism>
<dbReference type="GO" id="GO:0005886">
    <property type="term" value="C:plasma membrane"/>
    <property type="evidence" value="ECO:0007669"/>
    <property type="project" value="UniProtKB-SubCell"/>
</dbReference>
<protein>
    <submittedName>
        <fullName evidence="20">Transient receptor potential cation channel subfamily C member 7</fullName>
    </submittedName>
</protein>
<feature type="transmembrane region" description="Helical" evidence="18">
    <location>
        <begin position="807"/>
        <end position="826"/>
    </location>
</feature>
<dbReference type="SMR" id="I3JBP0"/>
<dbReference type="InterPro" id="IPR002153">
    <property type="entry name" value="TRPC_channel"/>
</dbReference>
<sequence>MCDEGEESDSGERGHLSESPSSPLSLRLPRGSPSSPRPLDLFSSASPLLGDTDPPYLASPECLHPSPEYQETGGSTHFTPPKFPQRTGDTGSPFLSRPGIHIDAVYDQYDDPFPKWRGRGAANAERFQHRGQRLHRAPELSDYGNHYTVEHIDTEFNSETRQTVEAMHRRHTTLREKGRRQAVRGPAYMFNERGSPLTAEEERFLDAAEYGNIPVVRKMLEESKTLNFNCVDYMGQNALQLAVGNEHLEVTELLLKKDGLARIGDGLLLAISKGYVRIVEAILAHPAFGGGLRLALSTLEQEMRDDDFYAYDEDGTRFSHDITPIVLAAHCQEYEIVHILLTKGARIERPHDYFCKCSECVEKQKKDSFSHSRSRMNAYKALASAAYLSLSSEDPVLTALELSNELARLANIETEFKNDYRKLSMQCKDFVVGVLDLCRDTEEVEAILNGDVDQCPPSPYNRPCLSRVKLAIKYEVKKFVAHPNCQQQLLTIWYENLPGLRQQSIGVKCWTVLGVTVGLPFLAIAYWIMPCSKLGQILRSPFMKFVAHAVSFTIFLGLLVVNASDRFEGVKNLPNETITDHPRQVFRVKTTQFSWTEMLIMKWVLGMIWSECKEIWSDGPREYVMHLWNVLDFGMLSIFVASFTARFMAFLKASKAQQYVDMHVPDDNLSNASLPDEVAYFTYARNKWRPSDPQIISEGLYAIAVVLSFSRIAYILPANESFGPLQISLGRTVKDIFKFMVIFIMVFVAFMIGMFNLYSYYLGAKYNPAFTTVEESFKTLFWSIFGLSEVISVVLKYDHKFIENIGYVLYGVYNVTMVVVLLNMLIAMINSSYQEIEEDADVEWKFARAKLWLSYFDEGRTLPAPFNLVPSPKSFYYLVLRIKSCLIRLCKANGHHHNELEMGMLNSQAKDERFKSYPRPGEEFTQRKARKHPTRYQKIMKRLIKRYVLKAQVDRESDEVNEGELKEIKQDISSLRYELLEEKSQAAGELALLIQQLGDKFGKNTMRH</sequence>
<dbReference type="SMART" id="SM00248">
    <property type="entry name" value="ANK"/>
    <property type="match status" value="3"/>
</dbReference>
<dbReference type="SUPFAM" id="SSF48403">
    <property type="entry name" value="Ankyrin repeat"/>
    <property type="match status" value="1"/>
</dbReference>
<evidence type="ECO:0000256" key="18">
    <source>
        <dbReference type="SAM" id="Phobius"/>
    </source>
</evidence>
<dbReference type="InterPro" id="IPR036770">
    <property type="entry name" value="Ankyrin_rpt-contain_sf"/>
</dbReference>
<proteinExistence type="predicted"/>
<evidence type="ECO:0000256" key="9">
    <source>
        <dbReference type="ARBA" id="ARBA00022989"/>
    </source>
</evidence>
<keyword evidence="4" id="KW-0109">Calcium transport</keyword>
<dbReference type="Gene3D" id="1.25.40.20">
    <property type="entry name" value="Ankyrin repeat-containing domain"/>
    <property type="match status" value="1"/>
</dbReference>
<keyword evidence="7" id="KW-0677">Repeat</keyword>
<dbReference type="GO" id="GO:0007338">
    <property type="term" value="P:single fertilization"/>
    <property type="evidence" value="ECO:0007669"/>
    <property type="project" value="TreeGrafter"/>
</dbReference>
<dbReference type="eggNOG" id="KOG3609">
    <property type="taxonomic scope" value="Eukaryota"/>
</dbReference>
<evidence type="ECO:0000256" key="7">
    <source>
        <dbReference type="ARBA" id="ARBA00022737"/>
    </source>
</evidence>